<dbReference type="Pfam" id="PF01592">
    <property type="entry name" value="NifU_N"/>
    <property type="match status" value="1"/>
</dbReference>
<name>A0ABM8AVD8_9BACT</name>
<keyword evidence="3" id="KW-1185">Reference proteome</keyword>
<dbReference type="InterPro" id="IPR002871">
    <property type="entry name" value="NIF_FeS_clus_asmbl_NifU_N"/>
</dbReference>
<dbReference type="SUPFAM" id="SSF82649">
    <property type="entry name" value="SufE/NifU"/>
    <property type="match status" value="1"/>
</dbReference>
<gene>
    <name evidence="2" type="ORF">JCM14722_29980</name>
</gene>
<protein>
    <recommendedName>
        <fullName evidence="1">NIF system FeS cluster assembly NifU N-terminal domain-containing protein</fullName>
    </recommendedName>
</protein>
<sequence>MPSFDDIVNELQDKINEETIEAYGQAGFERWRNPPHRGKPAKANYEGASTGKCGDTIRIFLHIEDDRVRDAGFATDGCGSSMISGSMAAELAVDKPCEALAAISGETVLEGLGGPDCLPVDDHHCAWLAANALHEAVGDYYKQTAGRAKEG</sequence>
<accession>A0ABM8AVD8</accession>
<dbReference type="EMBL" id="AP026708">
    <property type="protein sequence ID" value="BDQ35456.1"/>
    <property type="molecule type" value="Genomic_DNA"/>
</dbReference>
<evidence type="ECO:0000313" key="3">
    <source>
        <dbReference type="Proteomes" id="UP001061361"/>
    </source>
</evidence>
<dbReference type="RefSeq" id="WP_264982346.1">
    <property type="nucleotide sequence ID" value="NZ_AP026708.1"/>
</dbReference>
<dbReference type="Gene3D" id="3.90.1010.10">
    <property type="match status" value="1"/>
</dbReference>
<organism evidence="2 3">
    <name type="scientific">Pseudodesulfovibrio portus</name>
    <dbReference type="NCBI Taxonomy" id="231439"/>
    <lineage>
        <taxon>Bacteria</taxon>
        <taxon>Pseudomonadati</taxon>
        <taxon>Thermodesulfobacteriota</taxon>
        <taxon>Desulfovibrionia</taxon>
        <taxon>Desulfovibrionales</taxon>
        <taxon>Desulfovibrionaceae</taxon>
    </lineage>
</organism>
<feature type="domain" description="NIF system FeS cluster assembly NifU N-terminal" evidence="1">
    <location>
        <begin position="23"/>
        <end position="144"/>
    </location>
</feature>
<reference evidence="2" key="1">
    <citation type="submission" date="2022-08" db="EMBL/GenBank/DDBJ databases">
        <title>Genome Sequence of the sulphate-reducing bacterium, Pseudodesulfovibrio portus JCM14722.</title>
        <authorList>
            <person name="Kondo R."/>
            <person name="Kataoka T."/>
        </authorList>
    </citation>
    <scope>NUCLEOTIDE SEQUENCE</scope>
    <source>
        <strain evidence="2">JCM 14722</strain>
    </source>
</reference>
<dbReference type="CDD" id="cd06664">
    <property type="entry name" value="IscU_like"/>
    <property type="match status" value="1"/>
</dbReference>
<dbReference type="PANTHER" id="PTHR10093">
    <property type="entry name" value="IRON-SULFUR CLUSTER ASSEMBLY ENZYME NIFU HOMOLOG"/>
    <property type="match status" value="1"/>
</dbReference>
<dbReference type="Proteomes" id="UP001061361">
    <property type="component" value="Chromosome"/>
</dbReference>
<evidence type="ECO:0000313" key="2">
    <source>
        <dbReference type="EMBL" id="BDQ35456.1"/>
    </source>
</evidence>
<proteinExistence type="predicted"/>
<evidence type="ECO:0000259" key="1">
    <source>
        <dbReference type="Pfam" id="PF01592"/>
    </source>
</evidence>